<name>A0A4R4NS16_9ACTN</name>
<dbReference type="OrthoDB" id="3992267at2"/>
<accession>A0A4R4NS16</accession>
<feature type="compositionally biased region" description="Low complexity" evidence="1">
    <location>
        <begin position="1"/>
        <end position="17"/>
    </location>
</feature>
<protein>
    <recommendedName>
        <fullName evidence="2">PPM-type phosphatase domain-containing protein</fullName>
    </recommendedName>
</protein>
<dbReference type="InterPro" id="IPR036457">
    <property type="entry name" value="PPM-type-like_dom_sf"/>
</dbReference>
<dbReference type="Proteomes" id="UP000295431">
    <property type="component" value="Unassembled WGS sequence"/>
</dbReference>
<feature type="region of interest" description="Disordered" evidence="1">
    <location>
        <begin position="1"/>
        <end position="20"/>
    </location>
</feature>
<organism evidence="3 4">
    <name type="scientific">Actinomadura bangladeshensis</name>
    <dbReference type="NCBI Taxonomy" id="453573"/>
    <lineage>
        <taxon>Bacteria</taxon>
        <taxon>Bacillati</taxon>
        <taxon>Actinomycetota</taxon>
        <taxon>Actinomycetes</taxon>
        <taxon>Streptosporangiales</taxon>
        <taxon>Thermomonosporaceae</taxon>
        <taxon>Actinomadura</taxon>
    </lineage>
</organism>
<keyword evidence="4" id="KW-1185">Reference proteome</keyword>
<dbReference type="SUPFAM" id="SSF81606">
    <property type="entry name" value="PP2C-like"/>
    <property type="match status" value="1"/>
</dbReference>
<reference evidence="3 4" key="1">
    <citation type="submission" date="2019-03" db="EMBL/GenBank/DDBJ databases">
        <title>Draft genome sequences of novel Actinobacteria.</title>
        <authorList>
            <person name="Sahin N."/>
            <person name="Ay H."/>
            <person name="Saygin H."/>
        </authorList>
    </citation>
    <scope>NUCLEOTIDE SEQUENCE [LARGE SCALE GENOMIC DNA]</scope>
    <source>
        <strain evidence="3 4">DSM 45347</strain>
    </source>
</reference>
<dbReference type="InterPro" id="IPR001932">
    <property type="entry name" value="PPM-type_phosphatase-like_dom"/>
</dbReference>
<proteinExistence type="predicted"/>
<evidence type="ECO:0000313" key="4">
    <source>
        <dbReference type="Proteomes" id="UP000295431"/>
    </source>
</evidence>
<dbReference type="EMBL" id="SMJW01000164">
    <property type="protein sequence ID" value="TDC11744.1"/>
    <property type="molecule type" value="Genomic_DNA"/>
</dbReference>
<dbReference type="PROSITE" id="PS51746">
    <property type="entry name" value="PPM_2"/>
    <property type="match status" value="1"/>
</dbReference>
<dbReference type="AlphaFoldDB" id="A0A4R4NS16"/>
<dbReference type="SMART" id="SM00331">
    <property type="entry name" value="PP2C_SIG"/>
    <property type="match status" value="1"/>
</dbReference>
<feature type="domain" description="PPM-type phosphatase" evidence="2">
    <location>
        <begin position="164"/>
        <end position="393"/>
    </location>
</feature>
<evidence type="ECO:0000259" key="2">
    <source>
        <dbReference type="PROSITE" id="PS51746"/>
    </source>
</evidence>
<evidence type="ECO:0000256" key="1">
    <source>
        <dbReference type="SAM" id="MobiDB-lite"/>
    </source>
</evidence>
<gene>
    <name evidence="3" type="ORF">E1284_27035</name>
</gene>
<dbReference type="Gene3D" id="3.60.40.10">
    <property type="entry name" value="PPM-type phosphatase domain"/>
    <property type="match status" value="1"/>
</dbReference>
<sequence length="397" mass="41074">MEPEVTVTWPEETLPELGSPEGLPADRLMDELGGLWPLLGSAVRRTGHGCLWPGSLRWEESAGWQILSIPPHGASAQPVPETPGARERDAWAVASDLLTVAAGRPPHDAADAEALLDLHAGIFPHGLDAVVHAILGRGEPARVHAALRPRPGGPVAVRAAAETAVGSRKAKGDPLWDNEDAFTVVRMPKGGLAMVVCDGVTGEGDGSGARAARAATKVLEDNLPEETDLQIALGIADRAVLRDAPTGASTALIVQAFPDGRLELASLGDSSAWLVRPLKRGGHLAMRLTPAQTVLAEKLLTDPAADSDGSHLAQHLGGEADQPYRGTLRAAAGDRIALLSDGAAVADGGTWFGADLAALATEHPRPAALAAALVARAERLGGRDNATAVIAEIRALD</sequence>
<dbReference type="RefSeq" id="WP_131942960.1">
    <property type="nucleotide sequence ID" value="NZ_BAAAMX010000046.1"/>
</dbReference>
<comment type="caution">
    <text evidence="3">The sequence shown here is derived from an EMBL/GenBank/DDBJ whole genome shotgun (WGS) entry which is preliminary data.</text>
</comment>
<evidence type="ECO:0000313" key="3">
    <source>
        <dbReference type="EMBL" id="TDC11744.1"/>
    </source>
</evidence>